<evidence type="ECO:0000256" key="8">
    <source>
        <dbReference type="ARBA" id="ARBA00031345"/>
    </source>
</evidence>
<dbReference type="Proteomes" id="UP000887565">
    <property type="component" value="Unplaced"/>
</dbReference>
<evidence type="ECO:0000256" key="7">
    <source>
        <dbReference type="ARBA" id="ARBA00023136"/>
    </source>
</evidence>
<accession>A0A915KRP8</accession>
<dbReference type="GO" id="GO:0007030">
    <property type="term" value="P:Golgi organization"/>
    <property type="evidence" value="ECO:0007669"/>
    <property type="project" value="TreeGrafter"/>
</dbReference>
<comment type="similarity">
    <text evidence="2">Belongs to the COG7 family.</text>
</comment>
<keyword evidence="7" id="KW-0472">Membrane</keyword>
<dbReference type="GO" id="GO:0000139">
    <property type="term" value="C:Golgi membrane"/>
    <property type="evidence" value="ECO:0007669"/>
    <property type="project" value="UniProtKB-SubCell"/>
</dbReference>
<dbReference type="GO" id="GO:0006886">
    <property type="term" value="P:intracellular protein transport"/>
    <property type="evidence" value="ECO:0007669"/>
    <property type="project" value="InterPro"/>
</dbReference>
<dbReference type="InterPro" id="IPR019335">
    <property type="entry name" value="COG7"/>
</dbReference>
<dbReference type="OMA" id="CYCENIL"/>
<dbReference type="PANTHER" id="PTHR21443:SF0">
    <property type="entry name" value="CONSERVED OLIGOMERIC GOLGI COMPLEX SUBUNIT 7"/>
    <property type="match status" value="1"/>
</dbReference>
<dbReference type="AlphaFoldDB" id="A0A915KRP8"/>
<name>A0A915KRP8_ROMCU</name>
<dbReference type="WBParaSite" id="nRc.2.0.1.t41432-RA">
    <property type="protein sequence ID" value="nRc.2.0.1.t41432-RA"/>
    <property type="gene ID" value="nRc.2.0.1.g41432"/>
</dbReference>
<evidence type="ECO:0000256" key="2">
    <source>
        <dbReference type="ARBA" id="ARBA00005831"/>
    </source>
</evidence>
<evidence type="ECO:0000256" key="3">
    <source>
        <dbReference type="ARBA" id="ARBA00020984"/>
    </source>
</evidence>
<organism evidence="9 10">
    <name type="scientific">Romanomermis culicivorax</name>
    <name type="common">Nematode worm</name>
    <dbReference type="NCBI Taxonomy" id="13658"/>
    <lineage>
        <taxon>Eukaryota</taxon>
        <taxon>Metazoa</taxon>
        <taxon>Ecdysozoa</taxon>
        <taxon>Nematoda</taxon>
        <taxon>Enoplea</taxon>
        <taxon>Dorylaimia</taxon>
        <taxon>Mermithida</taxon>
        <taxon>Mermithoidea</taxon>
        <taxon>Mermithidae</taxon>
        <taxon>Romanomermis</taxon>
    </lineage>
</organism>
<protein>
    <recommendedName>
        <fullName evidence="3">Conserved oligomeric Golgi complex subunit 7</fullName>
    </recommendedName>
    <alternativeName>
        <fullName evidence="8">Component of oligomeric Golgi complex 7</fullName>
    </alternativeName>
</protein>
<reference evidence="10" key="1">
    <citation type="submission" date="2022-11" db="UniProtKB">
        <authorList>
            <consortium name="WormBaseParasite"/>
        </authorList>
    </citation>
    <scope>IDENTIFICATION</scope>
</reference>
<keyword evidence="6" id="KW-0333">Golgi apparatus</keyword>
<dbReference type="PANTHER" id="PTHR21443">
    <property type="entry name" value="CONSERVED OLIGOMERIC GOLGI COMPLEX COMPONENT 7"/>
    <property type="match status" value="1"/>
</dbReference>
<dbReference type="Pfam" id="PF10191">
    <property type="entry name" value="COG7"/>
    <property type="match status" value="1"/>
</dbReference>
<sequence>LWSSEKIGEALNDKLPSFSLAPQEYVTKIGQYLMTLAHHLEPYLSQENPSIKRFIKTFSNENLTVESPEQVVRCWLNYTSSSICKLYMSAIFDFKDLSRSGAKQLWVDIDYLKNVLSDIGIDLDNDLSIFAKVLSQMDEIESNNGKFCSNLFSSFEDAKKIAEK</sequence>
<keyword evidence="9" id="KW-1185">Reference proteome</keyword>
<comment type="subcellular location">
    <subcellularLocation>
        <location evidence="1">Golgi apparatus membrane</location>
        <topology evidence="1">Peripheral membrane protein</topology>
    </subcellularLocation>
</comment>
<evidence type="ECO:0000313" key="9">
    <source>
        <dbReference type="Proteomes" id="UP000887565"/>
    </source>
</evidence>
<evidence type="ECO:0000313" key="10">
    <source>
        <dbReference type="WBParaSite" id="nRc.2.0.1.t41432-RA"/>
    </source>
</evidence>
<keyword evidence="5" id="KW-0653">Protein transport</keyword>
<evidence type="ECO:0000256" key="5">
    <source>
        <dbReference type="ARBA" id="ARBA00022927"/>
    </source>
</evidence>
<evidence type="ECO:0000256" key="1">
    <source>
        <dbReference type="ARBA" id="ARBA00004395"/>
    </source>
</evidence>
<keyword evidence="4" id="KW-0813">Transport</keyword>
<dbReference type="GO" id="GO:0017119">
    <property type="term" value="C:Golgi transport complex"/>
    <property type="evidence" value="ECO:0007669"/>
    <property type="project" value="InterPro"/>
</dbReference>
<evidence type="ECO:0000256" key="4">
    <source>
        <dbReference type="ARBA" id="ARBA00022448"/>
    </source>
</evidence>
<proteinExistence type="inferred from homology"/>
<dbReference type="GO" id="GO:0006890">
    <property type="term" value="P:retrograde vesicle-mediated transport, Golgi to endoplasmic reticulum"/>
    <property type="evidence" value="ECO:0007669"/>
    <property type="project" value="TreeGrafter"/>
</dbReference>
<evidence type="ECO:0000256" key="6">
    <source>
        <dbReference type="ARBA" id="ARBA00023034"/>
    </source>
</evidence>